<evidence type="ECO:0000313" key="8">
    <source>
        <dbReference type="EMBL" id="MDN4598591.1"/>
    </source>
</evidence>
<dbReference type="InterPro" id="IPR011701">
    <property type="entry name" value="MFS"/>
</dbReference>
<accession>A0ABT8J1V1</accession>
<evidence type="ECO:0000256" key="4">
    <source>
        <dbReference type="ARBA" id="ARBA00022989"/>
    </source>
</evidence>
<evidence type="ECO:0000256" key="5">
    <source>
        <dbReference type="ARBA" id="ARBA00023136"/>
    </source>
</evidence>
<dbReference type="CDD" id="cd17321">
    <property type="entry name" value="MFS_MMR_MDR_like"/>
    <property type="match status" value="1"/>
</dbReference>
<feature type="transmembrane region" description="Helical" evidence="6">
    <location>
        <begin position="170"/>
        <end position="189"/>
    </location>
</feature>
<feature type="transmembrane region" description="Helical" evidence="6">
    <location>
        <begin position="299"/>
        <end position="322"/>
    </location>
</feature>
<dbReference type="Proteomes" id="UP001174210">
    <property type="component" value="Unassembled WGS sequence"/>
</dbReference>
<feature type="transmembrane region" description="Helical" evidence="6">
    <location>
        <begin position="49"/>
        <end position="69"/>
    </location>
</feature>
<evidence type="ECO:0000256" key="3">
    <source>
        <dbReference type="ARBA" id="ARBA00022692"/>
    </source>
</evidence>
<comment type="caution">
    <text evidence="8">The sequence shown here is derived from an EMBL/GenBank/DDBJ whole genome shotgun (WGS) entry which is preliminary data.</text>
</comment>
<feature type="transmembrane region" description="Helical" evidence="6">
    <location>
        <begin position="201"/>
        <end position="221"/>
    </location>
</feature>
<feature type="transmembrane region" description="Helical" evidence="6">
    <location>
        <begin position="227"/>
        <end position="249"/>
    </location>
</feature>
<evidence type="ECO:0000256" key="1">
    <source>
        <dbReference type="ARBA" id="ARBA00004651"/>
    </source>
</evidence>
<feature type="transmembrane region" description="Helical" evidence="6">
    <location>
        <begin position="17"/>
        <end position="37"/>
    </location>
</feature>
<evidence type="ECO:0000313" key="9">
    <source>
        <dbReference type="Proteomes" id="UP001174210"/>
    </source>
</evidence>
<feature type="transmembrane region" description="Helical" evidence="6">
    <location>
        <begin position="334"/>
        <end position="352"/>
    </location>
</feature>
<keyword evidence="5 6" id="KW-0472">Membrane</keyword>
<feature type="transmembrane region" description="Helical" evidence="6">
    <location>
        <begin position="110"/>
        <end position="128"/>
    </location>
</feature>
<feature type="domain" description="Major facilitator superfamily (MFS) profile" evidence="7">
    <location>
        <begin position="15"/>
        <end position="454"/>
    </location>
</feature>
<dbReference type="Gene3D" id="1.20.1250.20">
    <property type="entry name" value="MFS general substrate transporter like domains"/>
    <property type="match status" value="1"/>
</dbReference>
<gene>
    <name evidence="8" type="ORF">P5G59_15670</name>
</gene>
<evidence type="ECO:0000256" key="6">
    <source>
        <dbReference type="SAM" id="Phobius"/>
    </source>
</evidence>
<feature type="transmembrane region" description="Helical" evidence="6">
    <location>
        <begin position="81"/>
        <end position="104"/>
    </location>
</feature>
<dbReference type="EMBL" id="JAROCB010000004">
    <property type="protein sequence ID" value="MDN4598591.1"/>
    <property type="molecule type" value="Genomic_DNA"/>
</dbReference>
<organism evidence="8 9">
    <name type="scientific">Leifsonia virtsii</name>
    <dbReference type="NCBI Taxonomy" id="3035915"/>
    <lineage>
        <taxon>Bacteria</taxon>
        <taxon>Bacillati</taxon>
        <taxon>Actinomycetota</taxon>
        <taxon>Actinomycetes</taxon>
        <taxon>Micrococcales</taxon>
        <taxon>Microbacteriaceae</taxon>
        <taxon>Leifsonia</taxon>
    </lineage>
</organism>
<name>A0ABT8J1V1_9MICO</name>
<keyword evidence="3 6" id="KW-0812">Transmembrane</keyword>
<feature type="transmembrane region" description="Helical" evidence="6">
    <location>
        <begin position="270"/>
        <end position="293"/>
    </location>
</feature>
<proteinExistence type="predicted"/>
<keyword evidence="2" id="KW-0813">Transport</keyword>
<keyword evidence="4 6" id="KW-1133">Transmembrane helix</keyword>
<comment type="subcellular location">
    <subcellularLocation>
        <location evidence="1">Cell membrane</location>
        <topology evidence="1">Multi-pass membrane protein</topology>
    </subcellularLocation>
</comment>
<dbReference type="PANTHER" id="PTHR42718:SF9">
    <property type="entry name" value="MAJOR FACILITATOR SUPERFAMILY MULTIDRUG TRANSPORTER MFSC"/>
    <property type="match status" value="1"/>
</dbReference>
<dbReference type="PROSITE" id="PS50850">
    <property type="entry name" value="MFS"/>
    <property type="match status" value="1"/>
</dbReference>
<dbReference type="InterPro" id="IPR036259">
    <property type="entry name" value="MFS_trans_sf"/>
</dbReference>
<dbReference type="InterPro" id="IPR020846">
    <property type="entry name" value="MFS_dom"/>
</dbReference>
<reference evidence="8" key="1">
    <citation type="submission" date="2023-03" db="EMBL/GenBank/DDBJ databases">
        <title>MT1 and MT2 Draft Genomes of Novel Species.</title>
        <authorList>
            <person name="Venkateswaran K."/>
        </authorList>
    </citation>
    <scope>NUCLEOTIDE SEQUENCE</scope>
    <source>
        <strain evidence="8">F6_8S_P_1A</strain>
    </source>
</reference>
<feature type="transmembrane region" description="Helical" evidence="6">
    <location>
        <begin position="427"/>
        <end position="446"/>
    </location>
</feature>
<protein>
    <submittedName>
        <fullName evidence="8">MFS transporter</fullName>
    </submittedName>
</protein>
<dbReference type="Gene3D" id="1.20.1720.10">
    <property type="entry name" value="Multidrug resistance protein D"/>
    <property type="match status" value="1"/>
</dbReference>
<dbReference type="PANTHER" id="PTHR42718">
    <property type="entry name" value="MAJOR FACILITATOR SUPERFAMILY MULTIDRUG TRANSPORTER MFSC"/>
    <property type="match status" value="1"/>
</dbReference>
<evidence type="ECO:0000259" key="7">
    <source>
        <dbReference type="PROSITE" id="PS50850"/>
    </source>
</evidence>
<dbReference type="RefSeq" id="WP_301219925.1">
    <property type="nucleotide sequence ID" value="NZ_JAROCB010000004.1"/>
</dbReference>
<feature type="transmembrane region" description="Helical" evidence="6">
    <location>
        <begin position="140"/>
        <end position="158"/>
    </location>
</feature>
<evidence type="ECO:0000256" key="2">
    <source>
        <dbReference type="ARBA" id="ARBA00022448"/>
    </source>
</evidence>
<keyword evidence="9" id="KW-1185">Reference proteome</keyword>
<sequence length="457" mass="46258">MTAIAAPVRTAWSARGWAIYLGWIVITLDGSALNLALPRIADDLNAQAGGISWVVDAYTLPLASLLLLGGSLGDRVGAERLFRVGAIGFAAASAACALSPSIGVLIACRAAQGVFAALLLPMVLALVGKSFDDPGHRSTAVNMMTVFGGAGMAVGPFLGGLLTDTAGWRAVFWLTAPIAIAAAALVGRADHPRARRDRPRLDLAGQLIGTAGLVAVVAGLIEAGRDASAPLTWILLLGGVLLLAVFVLVEHRAKAPIMPLGVFRSPGFAGAVVGGFAFQFGAYGLQFFLALYIQTAWGVSALTGGLLLGSFALGTILAGVLVNPALLRRGNRRMILIGSGAAAAGTLMLLGALGVQQWWVLVTAEFVVGAGTAIYSTALNRTASVSLGAESAGLASGIYNTSRQVGQAVGIAVLGALAALADARVGYVAAVLVITCCTAVIAGTALRARASEAAQAV</sequence>
<dbReference type="SUPFAM" id="SSF103473">
    <property type="entry name" value="MFS general substrate transporter"/>
    <property type="match status" value="1"/>
</dbReference>
<dbReference type="Pfam" id="PF07690">
    <property type="entry name" value="MFS_1"/>
    <property type="match status" value="1"/>
</dbReference>